<accession>A0A098LBJ5</accession>
<evidence type="ECO:0000313" key="1">
    <source>
        <dbReference type="EMBL" id="GAL84266.1"/>
    </source>
</evidence>
<proteinExistence type="predicted"/>
<protein>
    <submittedName>
        <fullName evidence="1">Uncharacterized protein</fullName>
    </submittedName>
</protein>
<evidence type="ECO:0000313" key="2">
    <source>
        <dbReference type="Proteomes" id="UP000030185"/>
    </source>
</evidence>
<dbReference type="AlphaFoldDB" id="A0A098LBJ5"/>
<name>A0A098LBJ5_9BACT</name>
<dbReference type="EMBL" id="BBLT01000002">
    <property type="protein sequence ID" value="GAL84266.1"/>
    <property type="molecule type" value="Genomic_DNA"/>
</dbReference>
<sequence length="68" mass="8056">MAFEKEYCQNYDRYDENELIKDSIDQIVKVYPASEYKIVTKDTSYIEDRIQTKQCKGNPPDYSCECAK</sequence>
<dbReference type="Proteomes" id="UP000030185">
    <property type="component" value="Unassembled WGS sequence"/>
</dbReference>
<comment type="caution">
    <text evidence="1">The sequence shown here is derived from an EMBL/GenBank/DDBJ whole genome shotgun (WGS) entry which is preliminary data.</text>
</comment>
<organism evidence="1 2">
    <name type="scientific">Sporocytophaga myxococcoides</name>
    <dbReference type="NCBI Taxonomy" id="153721"/>
    <lineage>
        <taxon>Bacteria</taxon>
        <taxon>Pseudomonadati</taxon>
        <taxon>Bacteroidota</taxon>
        <taxon>Cytophagia</taxon>
        <taxon>Cytophagales</taxon>
        <taxon>Cytophagaceae</taxon>
        <taxon>Sporocytophaga</taxon>
    </lineage>
</organism>
<gene>
    <name evidence="1" type="ORF">MYP_1494</name>
</gene>
<keyword evidence="2" id="KW-1185">Reference proteome</keyword>
<dbReference type="STRING" id="153721.MYP_1494"/>
<reference evidence="1 2" key="1">
    <citation type="submission" date="2014-09" db="EMBL/GenBank/DDBJ databases">
        <title>Sporocytophaga myxococcoides PG-01 genome sequencing.</title>
        <authorList>
            <person name="Liu L."/>
            <person name="Gao P.J."/>
            <person name="Chen G.J."/>
            <person name="Wang L.S."/>
        </authorList>
    </citation>
    <scope>NUCLEOTIDE SEQUENCE [LARGE SCALE GENOMIC DNA]</scope>
    <source>
        <strain evidence="1 2">PG-01</strain>
    </source>
</reference>